<evidence type="ECO:0000313" key="2">
    <source>
        <dbReference type="EMBL" id="PRZ38623.1"/>
    </source>
</evidence>
<evidence type="ECO:0000256" key="1">
    <source>
        <dbReference type="SAM" id="SignalP"/>
    </source>
</evidence>
<name>A0A2T0ZQM6_9ACTN</name>
<accession>A0A2T0ZQM6</accession>
<gene>
    <name evidence="2" type="ORF">CLV47_12090</name>
</gene>
<feature type="signal peptide" evidence="1">
    <location>
        <begin position="1"/>
        <end position="21"/>
    </location>
</feature>
<protein>
    <submittedName>
        <fullName evidence="2">Uncharacterized protein</fullName>
    </submittedName>
</protein>
<organism evidence="2 3">
    <name type="scientific">Antricoccus suffuscus</name>
    <dbReference type="NCBI Taxonomy" id="1629062"/>
    <lineage>
        <taxon>Bacteria</taxon>
        <taxon>Bacillati</taxon>
        <taxon>Actinomycetota</taxon>
        <taxon>Actinomycetes</taxon>
        <taxon>Geodermatophilales</taxon>
        <taxon>Antricoccaceae</taxon>
        <taxon>Antricoccus</taxon>
    </lineage>
</organism>
<sequence length="252" mass="26726">MMRLGQWLGIVSVLLVSSTLAAGCTSAPEDAPVKSDYPTAPLEQDYQLGEVGVQASALVAQLAGSATPCTPQTGPADLLQSPVQVGNVVCGPDLAQFQIMSFLDVRGLHYYLETIEIGTGDGRGFLVGENWLMFADPAALDSISSTVGGTIYTDKKEALTANPGYSSADPYVDCYINLTVVVTEYVKSGVNHIGEYDQMMPGLANAFYAAMYGVVPQLASYKSGDDAAATQDLIPYAERMRGVCHKLHPDSI</sequence>
<keyword evidence="1" id="KW-0732">Signal</keyword>
<dbReference type="AlphaFoldDB" id="A0A2T0ZQM6"/>
<keyword evidence="3" id="KW-1185">Reference proteome</keyword>
<dbReference type="PROSITE" id="PS51257">
    <property type="entry name" value="PROKAR_LIPOPROTEIN"/>
    <property type="match status" value="1"/>
</dbReference>
<dbReference type="EMBL" id="PVUE01000020">
    <property type="protein sequence ID" value="PRZ38623.1"/>
    <property type="molecule type" value="Genomic_DNA"/>
</dbReference>
<reference evidence="2 3" key="1">
    <citation type="submission" date="2018-03" db="EMBL/GenBank/DDBJ databases">
        <title>Genomic Encyclopedia of Archaeal and Bacterial Type Strains, Phase II (KMG-II): from individual species to whole genera.</title>
        <authorList>
            <person name="Goeker M."/>
        </authorList>
    </citation>
    <scope>NUCLEOTIDE SEQUENCE [LARGE SCALE GENOMIC DNA]</scope>
    <source>
        <strain evidence="2 3">DSM 100065</strain>
    </source>
</reference>
<evidence type="ECO:0000313" key="3">
    <source>
        <dbReference type="Proteomes" id="UP000237752"/>
    </source>
</evidence>
<proteinExistence type="predicted"/>
<feature type="chain" id="PRO_5039123330" evidence="1">
    <location>
        <begin position="22"/>
        <end position="252"/>
    </location>
</feature>
<dbReference type="Proteomes" id="UP000237752">
    <property type="component" value="Unassembled WGS sequence"/>
</dbReference>
<comment type="caution">
    <text evidence="2">The sequence shown here is derived from an EMBL/GenBank/DDBJ whole genome shotgun (WGS) entry which is preliminary data.</text>
</comment>